<keyword evidence="4" id="KW-1185">Reference proteome</keyword>
<dbReference type="VEuPathDB" id="FungiDB:BO71DRAFT_314788"/>
<evidence type="ECO:0000256" key="1">
    <source>
        <dbReference type="SAM" id="MobiDB-lite"/>
    </source>
</evidence>
<proteinExistence type="predicted"/>
<accession>A0A319DRQ5</accession>
<protein>
    <recommendedName>
        <fullName evidence="2">Complex 1 LYR protein domain-containing protein</fullName>
    </recommendedName>
</protein>
<dbReference type="InterPro" id="IPR008011">
    <property type="entry name" value="Complex1_LYR_dom"/>
</dbReference>
<dbReference type="STRING" id="1448320.A0A319DRQ5"/>
<reference evidence="3 4" key="1">
    <citation type="submission" date="2018-02" db="EMBL/GenBank/DDBJ databases">
        <title>The genomes of Aspergillus section Nigri reveals drivers in fungal speciation.</title>
        <authorList>
            <consortium name="DOE Joint Genome Institute"/>
            <person name="Vesth T.C."/>
            <person name="Nybo J."/>
            <person name="Theobald S."/>
            <person name="Brandl J."/>
            <person name="Frisvad J.C."/>
            <person name="Nielsen K.F."/>
            <person name="Lyhne E.K."/>
            <person name="Kogle M.E."/>
            <person name="Kuo A."/>
            <person name="Riley R."/>
            <person name="Clum A."/>
            <person name="Nolan M."/>
            <person name="Lipzen A."/>
            <person name="Salamov A."/>
            <person name="Henrissat B."/>
            <person name="Wiebenga A."/>
            <person name="De vries R.P."/>
            <person name="Grigoriev I.V."/>
            <person name="Mortensen U.H."/>
            <person name="Andersen M.R."/>
            <person name="Baker S.E."/>
        </authorList>
    </citation>
    <scope>NUCLEOTIDE SEQUENCE [LARGE SCALE GENOMIC DNA]</scope>
    <source>
        <strain evidence="3 4">CBS 707.79</strain>
    </source>
</reference>
<feature type="domain" description="Complex 1 LYR protein" evidence="2">
    <location>
        <begin position="17"/>
        <end position="73"/>
    </location>
</feature>
<dbReference type="AlphaFoldDB" id="A0A319DRQ5"/>
<dbReference type="InterPro" id="IPR046896">
    <property type="entry name" value="Cup1-like_N"/>
</dbReference>
<name>A0A319DRQ5_9EURO</name>
<dbReference type="Pfam" id="PF05347">
    <property type="entry name" value="Complex1_LYR"/>
    <property type="match status" value="1"/>
</dbReference>
<sequence length="300" mass="34787">MHRLVLPQKSSAHRFATLALYRGLLRQCAKLPDAPSDLSACKPYIKERFHKYKKLQSPSQTVGSLKAGYEALDLLYSASQGNQNDIRRITTLIAESQVTKQQEIEWQKQRAKVQPVHPVSWKKERKEDNRQYRRLTAKRHPDAEPILSRPRPVVEGKRRIPVLVNARGLPFLRIKKPQPKFLSAVLNTKLEKRWKRVERSKRLEVELLFAADEDKWDALTGHKEDATWAEPVQTSLNQVFYKLNSDDRKTQELAEAMWKVVLAERKLAKEEEQSLEGQSLEEGQPLEEEQPLEEKQSLEG</sequence>
<evidence type="ECO:0000313" key="3">
    <source>
        <dbReference type="EMBL" id="PYH99114.1"/>
    </source>
</evidence>
<dbReference type="EMBL" id="KZ825805">
    <property type="protein sequence ID" value="PYH99114.1"/>
    <property type="molecule type" value="Genomic_DNA"/>
</dbReference>
<organism evidence="3 4">
    <name type="scientific">Aspergillus ellipticus CBS 707.79</name>
    <dbReference type="NCBI Taxonomy" id="1448320"/>
    <lineage>
        <taxon>Eukaryota</taxon>
        <taxon>Fungi</taxon>
        <taxon>Dikarya</taxon>
        <taxon>Ascomycota</taxon>
        <taxon>Pezizomycotina</taxon>
        <taxon>Eurotiomycetes</taxon>
        <taxon>Eurotiomycetidae</taxon>
        <taxon>Eurotiales</taxon>
        <taxon>Aspergillaceae</taxon>
        <taxon>Aspergillus</taxon>
        <taxon>Aspergillus subgen. Circumdati</taxon>
    </lineage>
</organism>
<evidence type="ECO:0000313" key="4">
    <source>
        <dbReference type="Proteomes" id="UP000247810"/>
    </source>
</evidence>
<gene>
    <name evidence="3" type="ORF">BO71DRAFT_314788</name>
</gene>
<feature type="region of interest" description="Disordered" evidence="1">
    <location>
        <begin position="271"/>
        <end position="300"/>
    </location>
</feature>
<dbReference type="CDD" id="cd20273">
    <property type="entry name" value="Complex1_LYR_unchar"/>
    <property type="match status" value="1"/>
</dbReference>
<evidence type="ECO:0000259" key="2">
    <source>
        <dbReference type="Pfam" id="PF05347"/>
    </source>
</evidence>
<dbReference type="OrthoDB" id="6508832at2759"/>
<dbReference type="Proteomes" id="UP000247810">
    <property type="component" value="Unassembled WGS sequence"/>
</dbReference>